<comment type="caution">
    <text evidence="2">The sequence shown here is derived from an EMBL/GenBank/DDBJ whole genome shotgun (WGS) entry which is preliminary data.</text>
</comment>
<accession>A0AAD2D9A8</accession>
<feature type="compositionally biased region" description="Basic and acidic residues" evidence="1">
    <location>
        <begin position="251"/>
        <end position="275"/>
    </location>
</feature>
<feature type="region of interest" description="Disordered" evidence="1">
    <location>
        <begin position="564"/>
        <end position="617"/>
    </location>
</feature>
<name>A0AAD2D9A8_EUPCR</name>
<feature type="compositionally biased region" description="Basic residues" evidence="1">
    <location>
        <begin position="241"/>
        <end position="250"/>
    </location>
</feature>
<organism evidence="2 3">
    <name type="scientific">Euplotes crassus</name>
    <dbReference type="NCBI Taxonomy" id="5936"/>
    <lineage>
        <taxon>Eukaryota</taxon>
        <taxon>Sar</taxon>
        <taxon>Alveolata</taxon>
        <taxon>Ciliophora</taxon>
        <taxon>Intramacronucleata</taxon>
        <taxon>Spirotrichea</taxon>
        <taxon>Hypotrichia</taxon>
        <taxon>Euplotida</taxon>
        <taxon>Euplotidae</taxon>
        <taxon>Moneuplotes</taxon>
    </lineage>
</organism>
<protein>
    <submittedName>
        <fullName evidence="2">Uncharacterized protein</fullName>
    </submittedName>
</protein>
<dbReference type="AlphaFoldDB" id="A0AAD2D9A8"/>
<feature type="compositionally biased region" description="Basic residues" evidence="1">
    <location>
        <begin position="283"/>
        <end position="319"/>
    </location>
</feature>
<dbReference type="Proteomes" id="UP001295684">
    <property type="component" value="Unassembled WGS sequence"/>
</dbReference>
<proteinExistence type="predicted"/>
<feature type="region of interest" description="Disordered" evidence="1">
    <location>
        <begin position="444"/>
        <end position="481"/>
    </location>
</feature>
<feature type="region of interest" description="Disordered" evidence="1">
    <location>
        <begin position="381"/>
        <end position="424"/>
    </location>
</feature>
<keyword evidence="3" id="KW-1185">Reference proteome</keyword>
<feature type="compositionally biased region" description="Basic and acidic residues" evidence="1">
    <location>
        <begin position="454"/>
        <end position="481"/>
    </location>
</feature>
<feature type="compositionally biased region" description="Basic and acidic residues" evidence="1">
    <location>
        <begin position="324"/>
        <end position="335"/>
    </location>
</feature>
<gene>
    <name evidence="2" type="ORF">ECRASSUSDP1_LOCUS25694</name>
</gene>
<evidence type="ECO:0000313" key="3">
    <source>
        <dbReference type="Proteomes" id="UP001295684"/>
    </source>
</evidence>
<evidence type="ECO:0000256" key="1">
    <source>
        <dbReference type="SAM" id="MobiDB-lite"/>
    </source>
</evidence>
<dbReference type="EMBL" id="CAMPGE010026487">
    <property type="protein sequence ID" value="CAI2384173.1"/>
    <property type="molecule type" value="Genomic_DNA"/>
</dbReference>
<evidence type="ECO:0000313" key="2">
    <source>
        <dbReference type="EMBL" id="CAI2384173.1"/>
    </source>
</evidence>
<reference evidence="2" key="1">
    <citation type="submission" date="2023-07" db="EMBL/GenBank/DDBJ databases">
        <authorList>
            <consortium name="AG Swart"/>
            <person name="Singh M."/>
            <person name="Singh A."/>
            <person name="Seah K."/>
            <person name="Emmerich C."/>
        </authorList>
    </citation>
    <scope>NUCLEOTIDE SEQUENCE</scope>
    <source>
        <strain evidence="2">DP1</strain>
    </source>
</reference>
<feature type="region of interest" description="Disordered" evidence="1">
    <location>
        <begin position="241"/>
        <end position="335"/>
    </location>
</feature>
<sequence>MEPQKQKYAQIADRKNLLSETPSFKEVERFVDPTQNQLNHLNPTRKALANVVNHYQSPKKSSIQLDHTKTLKQENIVINPFKISDTKSISKKKENRRYLDTSEEDFDLGSRNSSLISDHPDINEAKLSDYKSLYTSDAQPCFPEPSFSTDLGTPLTSQTLGVRPYPSGSALKSHKARSDQDTIGVCKIAKTRNRSLKSKNTVIPFFNLTGIHSKKSVHILKKGTQITHQNTLQTYLKYSKKKLKKPKIKKLKPEFSKKLSKRETPREKTLKDKIPRNITPRNKLSRNKTPRYKTPKTKTPRTKTPRTKTPRTKTPRTKTLKSNTSKEKTSKDKFLKIKLKERKLQNKTLSLKSTRKTPREIIKLRPKNSAKNYTKKYKILDQKLFKPRGSTPQSLHHTKLSKTLKSQNPSQTSRSASKPQSQPIAPKLLKSALMIPKRCLKSAFKIPKARPKTTQKEYRPSIRTKSEEGNDRERVETESSVDKNSIMGHSVDIARSKHQIHAPNASKSAYQSYITYNPQKYSKISSHSVKNKQAERKRLKIYRMRAKDLVKYPQEIKVHKMPKTLNSINPNSAHPRTSRTEEPSQASKCATFESPVRKPSSLVPVMTPNFPHKNGQT</sequence>
<feature type="compositionally biased region" description="Polar residues" evidence="1">
    <location>
        <begin position="403"/>
        <end position="423"/>
    </location>
</feature>
<feature type="compositionally biased region" description="Polar residues" evidence="1">
    <location>
        <begin position="564"/>
        <end position="575"/>
    </location>
</feature>